<organism evidence="1 2">
    <name type="scientific">Klebsiella pneumoniae</name>
    <dbReference type="NCBI Taxonomy" id="573"/>
    <lineage>
        <taxon>Bacteria</taxon>
        <taxon>Pseudomonadati</taxon>
        <taxon>Pseudomonadota</taxon>
        <taxon>Gammaproteobacteria</taxon>
        <taxon>Enterobacterales</taxon>
        <taxon>Enterobacteriaceae</taxon>
        <taxon>Klebsiella/Raoultella group</taxon>
        <taxon>Klebsiella</taxon>
        <taxon>Klebsiella pneumoniae complex</taxon>
    </lineage>
</organism>
<evidence type="ECO:0000313" key="2">
    <source>
        <dbReference type="Proteomes" id="UP000254340"/>
    </source>
</evidence>
<reference evidence="1 2" key="1">
    <citation type="submission" date="2018-06" db="EMBL/GenBank/DDBJ databases">
        <authorList>
            <consortium name="Pathogen Informatics"/>
            <person name="Doyle S."/>
        </authorList>
    </citation>
    <scope>NUCLEOTIDE SEQUENCE [LARGE SCALE GENOMIC DNA]</scope>
    <source>
        <strain evidence="1 2">NCTC5047</strain>
    </source>
</reference>
<gene>
    <name evidence="1" type="ORF">NCTC5047_01189</name>
</gene>
<dbReference type="GO" id="GO:0003677">
    <property type="term" value="F:DNA binding"/>
    <property type="evidence" value="ECO:0007669"/>
    <property type="project" value="InterPro"/>
</dbReference>
<evidence type="ECO:0000313" key="1">
    <source>
        <dbReference type="EMBL" id="STT78412.1"/>
    </source>
</evidence>
<dbReference type="SMART" id="SM00530">
    <property type="entry name" value="HTH_XRE"/>
    <property type="match status" value="1"/>
</dbReference>
<name>A0A377X492_KLEPN</name>
<accession>A0A377X492</accession>
<dbReference type="PROSITE" id="PS50943">
    <property type="entry name" value="HTH_CROC1"/>
    <property type="match status" value="1"/>
</dbReference>
<dbReference type="EMBL" id="UGLH01000005">
    <property type="protein sequence ID" value="STT78412.1"/>
    <property type="molecule type" value="Genomic_DNA"/>
</dbReference>
<dbReference type="Proteomes" id="UP000254340">
    <property type="component" value="Unassembled WGS sequence"/>
</dbReference>
<sequence length="116" mass="13710">MVPKRLKEARLRAKLTQEHLIELRRVDIVQDKSQISNYETGKFYPPFHFIVNVAKALNYPEAYFYTLDDDFAELLLNIHRNKRNADVNYYTKPVKDARKLVNELKQLLDNAAGMKR</sequence>
<protein>
    <submittedName>
        <fullName evidence="1">Putative transcriptional regulator</fullName>
    </submittedName>
</protein>
<dbReference type="CDD" id="cd00093">
    <property type="entry name" value="HTH_XRE"/>
    <property type="match status" value="1"/>
</dbReference>
<dbReference type="InterPro" id="IPR010982">
    <property type="entry name" value="Lambda_DNA-bd_dom_sf"/>
</dbReference>
<dbReference type="AlphaFoldDB" id="A0A377X492"/>
<dbReference type="SUPFAM" id="SSF47413">
    <property type="entry name" value="lambda repressor-like DNA-binding domains"/>
    <property type="match status" value="1"/>
</dbReference>
<dbReference type="InterPro" id="IPR001387">
    <property type="entry name" value="Cro/C1-type_HTH"/>
</dbReference>
<dbReference type="Gene3D" id="1.10.260.40">
    <property type="entry name" value="lambda repressor-like DNA-binding domains"/>
    <property type="match status" value="1"/>
</dbReference>
<proteinExistence type="predicted"/>
<dbReference type="Pfam" id="PF12844">
    <property type="entry name" value="HTH_19"/>
    <property type="match status" value="1"/>
</dbReference>